<gene>
    <name evidence="4" type="ORF">GXP70_16695</name>
</gene>
<dbReference type="PROSITE" id="PS51462">
    <property type="entry name" value="NUDIX"/>
    <property type="match status" value="1"/>
</dbReference>
<accession>A0A6C0G2I4</accession>
<dbReference type="PROSITE" id="PS00893">
    <property type="entry name" value="NUDIX_BOX"/>
    <property type="match status" value="1"/>
</dbReference>
<dbReference type="InterPro" id="IPR020084">
    <property type="entry name" value="NUDIX_hydrolase_CS"/>
</dbReference>
<evidence type="ECO:0000313" key="4">
    <source>
        <dbReference type="EMBL" id="QHT61439.1"/>
    </source>
</evidence>
<dbReference type="EMBL" id="CP048209">
    <property type="protein sequence ID" value="QHT61439.1"/>
    <property type="molecule type" value="Genomic_DNA"/>
</dbReference>
<dbReference type="RefSeq" id="WP_162357878.1">
    <property type="nucleotide sequence ID" value="NZ_CP048209.1"/>
</dbReference>
<dbReference type="InterPro" id="IPR020476">
    <property type="entry name" value="Nudix_hydrolase"/>
</dbReference>
<dbReference type="Pfam" id="PF00293">
    <property type="entry name" value="NUDIX"/>
    <property type="match status" value="1"/>
</dbReference>
<comment type="similarity">
    <text evidence="2">Belongs to the Nudix hydrolase family.</text>
</comment>
<dbReference type="PRINTS" id="PR00502">
    <property type="entry name" value="NUDIXFAMILY"/>
</dbReference>
<dbReference type="SUPFAM" id="SSF55811">
    <property type="entry name" value="Nudix"/>
    <property type="match status" value="1"/>
</dbReference>
<keyword evidence="5" id="KW-1185">Reference proteome</keyword>
<name>A0A6C0G2I4_9BACL</name>
<dbReference type="InterPro" id="IPR015797">
    <property type="entry name" value="NUDIX_hydrolase-like_dom_sf"/>
</dbReference>
<reference evidence="4 5" key="1">
    <citation type="submission" date="2020-01" db="EMBL/GenBank/DDBJ databases">
        <title>Paenibacillus sp. nov., isolated from tomato rhizosphere.</title>
        <authorList>
            <person name="Weon H.-Y."/>
            <person name="Lee S.A."/>
        </authorList>
    </citation>
    <scope>NUCLEOTIDE SEQUENCE [LARGE SCALE GENOMIC DNA]</scope>
    <source>
        <strain evidence="4 5">12200R-189</strain>
    </source>
</reference>
<protein>
    <submittedName>
        <fullName evidence="4">NUDIX domain-containing protein</fullName>
    </submittedName>
</protein>
<organism evidence="4 5">
    <name type="scientific">Paenibacillus lycopersici</name>
    <dbReference type="NCBI Taxonomy" id="2704462"/>
    <lineage>
        <taxon>Bacteria</taxon>
        <taxon>Bacillati</taxon>
        <taxon>Bacillota</taxon>
        <taxon>Bacilli</taxon>
        <taxon>Bacillales</taxon>
        <taxon>Paenibacillaceae</taxon>
        <taxon>Paenibacillus</taxon>
    </lineage>
</organism>
<proteinExistence type="inferred from homology"/>
<evidence type="ECO:0000256" key="1">
    <source>
        <dbReference type="ARBA" id="ARBA00022801"/>
    </source>
</evidence>
<dbReference type="KEGG" id="plyc:GXP70_16695"/>
<keyword evidence="1 2" id="KW-0378">Hydrolase</keyword>
<evidence type="ECO:0000259" key="3">
    <source>
        <dbReference type="PROSITE" id="PS51462"/>
    </source>
</evidence>
<evidence type="ECO:0000256" key="2">
    <source>
        <dbReference type="RuleBase" id="RU003476"/>
    </source>
</evidence>
<dbReference type="Proteomes" id="UP000476064">
    <property type="component" value="Chromosome"/>
</dbReference>
<dbReference type="Gene3D" id="3.90.79.10">
    <property type="entry name" value="Nucleoside Triphosphate Pyrophosphohydrolase"/>
    <property type="match status" value="1"/>
</dbReference>
<dbReference type="GO" id="GO:0016787">
    <property type="term" value="F:hydrolase activity"/>
    <property type="evidence" value="ECO:0007669"/>
    <property type="project" value="UniProtKB-KW"/>
</dbReference>
<dbReference type="InterPro" id="IPR000086">
    <property type="entry name" value="NUDIX_hydrolase_dom"/>
</dbReference>
<evidence type="ECO:0000313" key="5">
    <source>
        <dbReference type="Proteomes" id="UP000476064"/>
    </source>
</evidence>
<sequence length="151" mass="17034">MNPEAGHVQKAVGFIMRSSESGQHQLLGYLSDPGVPYRFVGGKVEAGEEPEAALLREIREESGLTGLTIVRKLGVQNYYKPYIAAYVVRHDYLLVPTMKLPERWEHVVTGSGGDDGAVFRFEWLNSGEHDRIDPEFRDLVRDAYIPELFNV</sequence>
<dbReference type="AlphaFoldDB" id="A0A6C0G2I4"/>
<feature type="domain" description="Nudix hydrolase" evidence="3">
    <location>
        <begin position="7"/>
        <end position="151"/>
    </location>
</feature>